<dbReference type="SUPFAM" id="SSF51735">
    <property type="entry name" value="NAD(P)-binding Rossmann-fold domains"/>
    <property type="match status" value="1"/>
</dbReference>
<keyword evidence="5" id="KW-1185">Reference proteome</keyword>
<dbReference type="AlphaFoldDB" id="A0A101QE16"/>
<dbReference type="InterPro" id="IPR036291">
    <property type="entry name" value="NAD(P)-bd_dom_sf"/>
</dbReference>
<dbReference type="SMART" id="SM00822">
    <property type="entry name" value="PKS_KR"/>
    <property type="match status" value="1"/>
</dbReference>
<dbReference type="Proteomes" id="UP000053398">
    <property type="component" value="Unassembled WGS sequence"/>
</dbReference>
<dbReference type="PROSITE" id="PS00061">
    <property type="entry name" value="ADH_SHORT"/>
    <property type="match status" value="1"/>
</dbReference>
<evidence type="ECO:0000313" key="4">
    <source>
        <dbReference type="EMBL" id="KUN28026.1"/>
    </source>
</evidence>
<sequence>MGKYEGKHVVITGGSSGLGLATAQLLVDEGARVLITGRDRNALDSARDRLGGNAVAVRSDAGSLPDIEALADRVKTGFGSVDALFANAGVSGFAPFEATGEELFDQLLAVNVKGPYFTVQKLAPLLVEGGGVVFTTSVANVLGLPTLSAYAAGKAAVRSMTRSLARELLPRKIRVNAVSPGPIDSGILEKSMPKEAAEATKAQMAADIPMLRLGNPAEVARAVAFLAFDATYTTGAELAVDGGGSQL</sequence>
<dbReference type="PRINTS" id="PR00080">
    <property type="entry name" value="SDRFAMILY"/>
</dbReference>
<name>A0A101QE16_STRCK</name>
<dbReference type="Pfam" id="PF13561">
    <property type="entry name" value="adh_short_C2"/>
    <property type="match status" value="1"/>
</dbReference>
<comment type="caution">
    <text evidence="4">The sequence shown here is derived from an EMBL/GenBank/DDBJ whole genome shotgun (WGS) entry which is preliminary data.</text>
</comment>
<dbReference type="Gene3D" id="3.40.50.720">
    <property type="entry name" value="NAD(P)-binding Rossmann-like Domain"/>
    <property type="match status" value="1"/>
</dbReference>
<dbReference type="InterPro" id="IPR057326">
    <property type="entry name" value="KR_dom"/>
</dbReference>
<dbReference type="CDD" id="cd05233">
    <property type="entry name" value="SDR_c"/>
    <property type="match status" value="1"/>
</dbReference>
<proteinExistence type="inferred from homology"/>
<evidence type="ECO:0000256" key="1">
    <source>
        <dbReference type="ARBA" id="ARBA00006484"/>
    </source>
</evidence>
<evidence type="ECO:0000256" key="2">
    <source>
        <dbReference type="ARBA" id="ARBA00023002"/>
    </source>
</evidence>
<dbReference type="GO" id="GO:0016491">
    <property type="term" value="F:oxidoreductase activity"/>
    <property type="evidence" value="ECO:0007669"/>
    <property type="project" value="UniProtKB-KW"/>
</dbReference>
<evidence type="ECO:0000259" key="3">
    <source>
        <dbReference type="SMART" id="SM00822"/>
    </source>
</evidence>
<reference evidence="4 5" key="1">
    <citation type="submission" date="2015-10" db="EMBL/GenBank/DDBJ databases">
        <title>Draft genome sequence of Streptomyces corchorusii DSM 40340, type strain for the species Streptomyces corchorusii.</title>
        <authorList>
            <person name="Ruckert C."/>
            <person name="Winkler A."/>
            <person name="Kalinowski J."/>
            <person name="Kampfer P."/>
            <person name="Glaeser S."/>
        </authorList>
    </citation>
    <scope>NUCLEOTIDE SEQUENCE [LARGE SCALE GENOMIC DNA]</scope>
    <source>
        <strain evidence="4 5">DSM 40340</strain>
    </source>
</reference>
<dbReference type="FunFam" id="3.40.50.720:FF:000084">
    <property type="entry name" value="Short-chain dehydrogenase reductase"/>
    <property type="match status" value="1"/>
</dbReference>
<dbReference type="PANTHER" id="PTHR43669">
    <property type="entry name" value="5-KETO-D-GLUCONATE 5-REDUCTASE"/>
    <property type="match status" value="1"/>
</dbReference>
<comment type="similarity">
    <text evidence="1">Belongs to the short-chain dehydrogenases/reductases (SDR) family.</text>
</comment>
<dbReference type="RefSeq" id="WP_059263249.1">
    <property type="nucleotide sequence ID" value="NZ_KQ948355.1"/>
</dbReference>
<dbReference type="PRINTS" id="PR00081">
    <property type="entry name" value="GDHRDH"/>
</dbReference>
<protein>
    <submittedName>
        <fullName evidence="4">Short-chain dehydrogenase</fullName>
    </submittedName>
</protein>
<feature type="domain" description="Ketoreductase" evidence="3">
    <location>
        <begin position="7"/>
        <end position="181"/>
    </location>
</feature>
<gene>
    <name evidence="4" type="ORF">AQJ11_13945</name>
</gene>
<keyword evidence="2" id="KW-0560">Oxidoreductase</keyword>
<accession>A0A101QE16</accession>
<evidence type="ECO:0000313" key="5">
    <source>
        <dbReference type="Proteomes" id="UP000053398"/>
    </source>
</evidence>
<dbReference type="EMBL" id="LMWP01000016">
    <property type="protein sequence ID" value="KUN28026.1"/>
    <property type="molecule type" value="Genomic_DNA"/>
</dbReference>
<dbReference type="InterPro" id="IPR002347">
    <property type="entry name" value="SDR_fam"/>
</dbReference>
<dbReference type="InterPro" id="IPR020904">
    <property type="entry name" value="Sc_DH/Rdtase_CS"/>
</dbReference>
<dbReference type="PANTHER" id="PTHR43669:SF3">
    <property type="entry name" value="ALCOHOL DEHYDROGENASE, PUTATIVE (AFU_ORTHOLOGUE AFUA_3G03445)-RELATED"/>
    <property type="match status" value="1"/>
</dbReference>
<organism evidence="4 5">
    <name type="scientific">Streptomyces corchorusii</name>
    <name type="common">Streptomyces chibaensis</name>
    <dbReference type="NCBI Taxonomy" id="1903"/>
    <lineage>
        <taxon>Bacteria</taxon>
        <taxon>Bacillati</taxon>
        <taxon>Actinomycetota</taxon>
        <taxon>Actinomycetes</taxon>
        <taxon>Kitasatosporales</taxon>
        <taxon>Streptomycetaceae</taxon>
        <taxon>Streptomyces</taxon>
    </lineage>
</organism>